<keyword evidence="2" id="KW-0812">Transmembrane</keyword>
<accession>A0ABS9LDC5</accession>
<dbReference type="RefSeq" id="WP_237826935.1">
    <property type="nucleotide sequence ID" value="NZ_JAKLTQ010000029.1"/>
</dbReference>
<dbReference type="Proteomes" id="UP001165368">
    <property type="component" value="Unassembled WGS sequence"/>
</dbReference>
<sequence length="204" mass="22188">MGTYVIPESDPDNPGMSLERFQEIADAEENGTPLDLTPEERAEYEEHVETVRQLAKQAAALVKGPKIKPSAWGALNNGPLAKIQADMAQSKLEQDAWWERRRRERAESEAQMQAALEDVTEAARQREERERLRTDALQALVDSSLSQGRFNWWLLSIGALTLLATIAGVILAGISLASSASDLPAVSPSPQATVSAPAKAGSRN</sequence>
<name>A0ABS9LDC5_9MICC</name>
<organism evidence="3 4">
    <name type="scientific">Arthrobacter hankyongi</name>
    <dbReference type="NCBI Taxonomy" id="2904801"/>
    <lineage>
        <taxon>Bacteria</taxon>
        <taxon>Bacillati</taxon>
        <taxon>Actinomycetota</taxon>
        <taxon>Actinomycetes</taxon>
        <taxon>Micrococcales</taxon>
        <taxon>Micrococcaceae</taxon>
        <taxon>Arthrobacter</taxon>
    </lineage>
</organism>
<reference evidence="3" key="1">
    <citation type="submission" date="2022-01" db="EMBL/GenBank/DDBJ databases">
        <authorList>
            <person name="Jo J.-H."/>
            <person name="Im W.-T."/>
        </authorList>
    </citation>
    <scope>NUCLEOTIDE SEQUENCE</scope>
    <source>
        <strain evidence="3">I2-34</strain>
    </source>
</reference>
<evidence type="ECO:0000256" key="1">
    <source>
        <dbReference type="SAM" id="MobiDB-lite"/>
    </source>
</evidence>
<keyword evidence="2" id="KW-1133">Transmembrane helix</keyword>
<evidence type="ECO:0000256" key="2">
    <source>
        <dbReference type="SAM" id="Phobius"/>
    </source>
</evidence>
<evidence type="ECO:0000313" key="3">
    <source>
        <dbReference type="EMBL" id="MCG2624683.1"/>
    </source>
</evidence>
<comment type="caution">
    <text evidence="3">The sequence shown here is derived from an EMBL/GenBank/DDBJ whole genome shotgun (WGS) entry which is preliminary data.</text>
</comment>
<feature type="region of interest" description="Disordered" evidence="1">
    <location>
        <begin position="181"/>
        <end position="204"/>
    </location>
</feature>
<proteinExistence type="predicted"/>
<gene>
    <name evidence="3" type="ORF">LVY72_22595</name>
</gene>
<dbReference type="EMBL" id="JAKLTQ010000029">
    <property type="protein sequence ID" value="MCG2624683.1"/>
    <property type="molecule type" value="Genomic_DNA"/>
</dbReference>
<feature type="transmembrane region" description="Helical" evidence="2">
    <location>
        <begin position="152"/>
        <end position="177"/>
    </location>
</feature>
<evidence type="ECO:0000313" key="4">
    <source>
        <dbReference type="Proteomes" id="UP001165368"/>
    </source>
</evidence>
<keyword evidence="4" id="KW-1185">Reference proteome</keyword>
<protein>
    <submittedName>
        <fullName evidence="3">Uncharacterized protein</fullName>
    </submittedName>
</protein>
<keyword evidence="2" id="KW-0472">Membrane</keyword>